<feature type="compositionally biased region" description="Low complexity" evidence="4">
    <location>
        <begin position="376"/>
        <end position="387"/>
    </location>
</feature>
<dbReference type="SUPFAM" id="SSF49899">
    <property type="entry name" value="Concanavalin A-like lectins/glucanases"/>
    <property type="match status" value="1"/>
</dbReference>
<dbReference type="RefSeq" id="XP_058344947.1">
    <property type="nucleotide sequence ID" value="XM_058484322.1"/>
</dbReference>
<keyword evidence="5" id="KW-0812">Transmembrane</keyword>
<evidence type="ECO:0000256" key="4">
    <source>
        <dbReference type="SAM" id="MobiDB-lite"/>
    </source>
</evidence>
<dbReference type="InterPro" id="IPR000757">
    <property type="entry name" value="Beta-glucanase-like"/>
</dbReference>
<keyword evidence="6" id="KW-0732">Signal</keyword>
<evidence type="ECO:0000256" key="5">
    <source>
        <dbReference type="SAM" id="Phobius"/>
    </source>
</evidence>
<evidence type="ECO:0000313" key="9">
    <source>
        <dbReference type="Proteomes" id="UP001234581"/>
    </source>
</evidence>
<feature type="chain" id="PRO_5042265561" description="GH16 domain-containing protein" evidence="6">
    <location>
        <begin position="39"/>
        <end position="422"/>
    </location>
</feature>
<evidence type="ECO:0000256" key="2">
    <source>
        <dbReference type="ARBA" id="ARBA00023295"/>
    </source>
</evidence>
<dbReference type="PANTHER" id="PTHR38121">
    <property type="entry name" value="GH16 DOMAIN-CONTAINING PROTEIN"/>
    <property type="match status" value="1"/>
</dbReference>
<protein>
    <recommendedName>
        <fullName evidence="7">GH16 domain-containing protein</fullName>
    </recommendedName>
</protein>
<evidence type="ECO:0000256" key="6">
    <source>
        <dbReference type="SAM" id="SignalP"/>
    </source>
</evidence>
<dbReference type="InterPro" id="IPR013320">
    <property type="entry name" value="ConA-like_dom_sf"/>
</dbReference>
<feature type="transmembrane region" description="Helical" evidence="5">
    <location>
        <begin position="398"/>
        <end position="421"/>
    </location>
</feature>
<dbReference type="GO" id="GO:0004553">
    <property type="term" value="F:hydrolase activity, hydrolyzing O-glycosyl compounds"/>
    <property type="evidence" value="ECO:0007669"/>
    <property type="project" value="InterPro"/>
</dbReference>
<feature type="region of interest" description="Disordered" evidence="4">
    <location>
        <begin position="338"/>
        <end position="387"/>
    </location>
</feature>
<dbReference type="Proteomes" id="UP001234581">
    <property type="component" value="Unassembled WGS sequence"/>
</dbReference>
<keyword evidence="2" id="KW-0326">Glycosidase</keyword>
<dbReference type="Gene3D" id="2.60.120.200">
    <property type="match status" value="1"/>
</dbReference>
<dbReference type="GO" id="GO:0005975">
    <property type="term" value="P:carbohydrate metabolic process"/>
    <property type="evidence" value="ECO:0007669"/>
    <property type="project" value="InterPro"/>
</dbReference>
<dbReference type="Pfam" id="PF00722">
    <property type="entry name" value="Glyco_hydro_16"/>
    <property type="match status" value="1"/>
</dbReference>
<keyword evidence="5" id="KW-0472">Membrane</keyword>
<keyword evidence="9" id="KW-1185">Reference proteome</keyword>
<evidence type="ECO:0000313" key="8">
    <source>
        <dbReference type="EMBL" id="KAJ8660034.1"/>
    </source>
</evidence>
<evidence type="ECO:0000256" key="3">
    <source>
        <dbReference type="PIRSR" id="PIRSR608264-1"/>
    </source>
</evidence>
<evidence type="ECO:0000256" key="1">
    <source>
        <dbReference type="ARBA" id="ARBA00022801"/>
    </source>
</evidence>
<sequence length="422" mass="46251">MDSGNFHLFLSNFQMTTLDKMLKTVLVLQLIILQRVSAASSTKEQQQQQHSGLSGQCDCGYVDEPVANSKLQDASRVWTDMWHVDFANGQATETMNDLFVATYNIEAKYEGTHDRTFTKDNVYMNPSGGGLVVAVSINGETMHCGGFGTQRNDFLYGSFRANIKTTPVNGTVSAMYLYNPQEEIDIEILSSVAPPQSYFAIHPGLLEDGHASHLTHDNHHLGYDPTAEFHEYRFDWLPNLAIFYIDGVEAQRLTTNIPKLPSRFMFNHWSDGNPNFSMGPPKETARMEIMNITAFFNHSQVDPANGFNTVVPASCQKTQKACSVNGIADYLAQQASNTSSATKNPLTQTAQFPSNDDDNAIPSSFRDPQYGKANPSSSSSLSSSSSSNSAGSLIGINAYTSSIAMATVAILFFVGGMNVMFI</sequence>
<feature type="active site" description="Nucleophile" evidence="3">
    <location>
        <position position="183"/>
    </location>
</feature>
<dbReference type="PRINTS" id="PR00737">
    <property type="entry name" value="GLHYDRLASE16"/>
</dbReference>
<feature type="active site" description="Proton donor" evidence="3">
    <location>
        <position position="187"/>
    </location>
</feature>
<gene>
    <name evidence="8" type="ORF">O0I10_004261</name>
</gene>
<feature type="signal peptide" evidence="6">
    <location>
        <begin position="1"/>
        <end position="38"/>
    </location>
</feature>
<keyword evidence="1" id="KW-0378">Hydrolase</keyword>
<comment type="caution">
    <text evidence="8">The sequence shown here is derived from an EMBL/GenBank/DDBJ whole genome shotgun (WGS) entry which is preliminary data.</text>
</comment>
<proteinExistence type="predicted"/>
<reference evidence="8 9" key="1">
    <citation type="submission" date="2023-03" db="EMBL/GenBank/DDBJ databases">
        <title>Genome sequence of Lichtheimia ornata CBS 291.66.</title>
        <authorList>
            <person name="Mohabir J.T."/>
            <person name="Shea T.P."/>
            <person name="Kurbessoian T."/>
            <person name="Berby B."/>
            <person name="Fontaine J."/>
            <person name="Livny J."/>
            <person name="Gnirke A."/>
            <person name="Stajich J.E."/>
            <person name="Cuomo C.A."/>
        </authorList>
    </citation>
    <scope>NUCLEOTIDE SEQUENCE [LARGE SCALE GENOMIC DNA]</scope>
    <source>
        <strain evidence="8">CBS 291.66</strain>
    </source>
</reference>
<organism evidence="8 9">
    <name type="scientific">Lichtheimia ornata</name>
    <dbReference type="NCBI Taxonomy" id="688661"/>
    <lineage>
        <taxon>Eukaryota</taxon>
        <taxon>Fungi</taxon>
        <taxon>Fungi incertae sedis</taxon>
        <taxon>Mucoromycota</taxon>
        <taxon>Mucoromycotina</taxon>
        <taxon>Mucoromycetes</taxon>
        <taxon>Mucorales</taxon>
        <taxon>Lichtheimiaceae</taxon>
        <taxon>Lichtheimia</taxon>
    </lineage>
</organism>
<accession>A0AAD7XWT3</accession>
<dbReference type="EMBL" id="JARTCD010000015">
    <property type="protein sequence ID" value="KAJ8660034.1"/>
    <property type="molecule type" value="Genomic_DNA"/>
</dbReference>
<evidence type="ECO:0000259" key="7">
    <source>
        <dbReference type="PROSITE" id="PS51762"/>
    </source>
</evidence>
<dbReference type="PROSITE" id="PS51762">
    <property type="entry name" value="GH16_2"/>
    <property type="match status" value="1"/>
</dbReference>
<dbReference type="PANTHER" id="PTHR38121:SF2">
    <property type="entry name" value="ACYLTRANSFERASE 3 DOMAIN-CONTAINING PROTEIN"/>
    <property type="match status" value="1"/>
</dbReference>
<name>A0AAD7XWT3_9FUNG</name>
<feature type="domain" description="GH16" evidence="7">
    <location>
        <begin position="84"/>
        <end position="300"/>
    </location>
</feature>
<dbReference type="InterPro" id="IPR008264">
    <property type="entry name" value="Beta_glucanase"/>
</dbReference>
<dbReference type="AlphaFoldDB" id="A0AAD7XWT3"/>
<dbReference type="CDD" id="cd00413">
    <property type="entry name" value="Glyco_hydrolase_16"/>
    <property type="match status" value="1"/>
</dbReference>
<dbReference type="GeneID" id="83211674"/>
<feature type="compositionally biased region" description="Polar residues" evidence="4">
    <location>
        <begin position="338"/>
        <end position="354"/>
    </location>
</feature>
<keyword evidence="5" id="KW-1133">Transmembrane helix</keyword>